<dbReference type="InterPro" id="IPR001680">
    <property type="entry name" value="WD40_rpt"/>
</dbReference>
<dbReference type="GO" id="GO:0032040">
    <property type="term" value="C:small-subunit processome"/>
    <property type="evidence" value="ECO:0007669"/>
    <property type="project" value="TreeGrafter"/>
</dbReference>
<organism evidence="8 9">
    <name type="scientific">Entamoeba histolytica</name>
    <dbReference type="NCBI Taxonomy" id="5759"/>
    <lineage>
        <taxon>Eukaryota</taxon>
        <taxon>Amoebozoa</taxon>
        <taxon>Evosea</taxon>
        <taxon>Archamoebae</taxon>
        <taxon>Mastigamoebida</taxon>
        <taxon>Entamoebidae</taxon>
        <taxon>Entamoeba</taxon>
    </lineage>
</organism>
<evidence type="ECO:0000313" key="9">
    <source>
        <dbReference type="Proteomes" id="UP000078387"/>
    </source>
</evidence>
<comment type="similarity">
    <text evidence="5">Belongs to the WD repeat WDR3/UTP12 family.</text>
</comment>
<dbReference type="FunFam" id="2.130.10.10:FF:001526">
    <property type="entry name" value="WD domain, G-beta repeat-containing protein"/>
    <property type="match status" value="1"/>
</dbReference>
<dbReference type="Proteomes" id="UP000078387">
    <property type="component" value="Unassembled WGS sequence"/>
</dbReference>
<evidence type="ECO:0000256" key="1">
    <source>
        <dbReference type="ARBA" id="ARBA00004604"/>
    </source>
</evidence>
<dbReference type="PANTHER" id="PTHR19853:SF0">
    <property type="entry name" value="WD REPEAT-CONTAINING PROTEIN 3"/>
    <property type="match status" value="1"/>
</dbReference>
<evidence type="ECO:0000256" key="3">
    <source>
        <dbReference type="ARBA" id="ARBA00022737"/>
    </source>
</evidence>
<name>A0A5K1UPE9_ENTHI</name>
<dbReference type="AlphaFoldDB" id="A0A5K1UPE9"/>
<dbReference type="SUPFAM" id="SSF101898">
    <property type="entry name" value="NHL repeat"/>
    <property type="match status" value="1"/>
</dbReference>
<dbReference type="GO" id="GO:0030490">
    <property type="term" value="P:maturation of SSU-rRNA"/>
    <property type="evidence" value="ECO:0007669"/>
    <property type="project" value="TreeGrafter"/>
</dbReference>
<dbReference type="CDD" id="cd00200">
    <property type="entry name" value="WD40"/>
    <property type="match status" value="1"/>
</dbReference>
<dbReference type="InterPro" id="IPR011047">
    <property type="entry name" value="Quinoprotein_ADH-like_sf"/>
</dbReference>
<dbReference type="VEuPathDB" id="AmoebaDB:EHI_067830"/>
<dbReference type="VEuPathDB" id="AmoebaDB:KM1_236180"/>
<keyword evidence="3" id="KW-0677">Repeat</keyword>
<dbReference type="Pfam" id="PF25172">
    <property type="entry name" value="Beta-prop_WDR3_2nd"/>
    <property type="match status" value="1"/>
</dbReference>
<dbReference type="InterPro" id="IPR015943">
    <property type="entry name" value="WD40/YVTN_repeat-like_dom_sf"/>
</dbReference>
<dbReference type="FunFam" id="2.130.10.10:FF:001676">
    <property type="entry name" value="WD domain, G-beta repeat-containing protein"/>
    <property type="match status" value="1"/>
</dbReference>
<dbReference type="InterPro" id="IPR020472">
    <property type="entry name" value="WD40_PAC1"/>
</dbReference>
<dbReference type="InterPro" id="IPR019775">
    <property type="entry name" value="WD40_repeat_CS"/>
</dbReference>
<keyword evidence="2 6" id="KW-0853">WD repeat</keyword>
<reference evidence="8 9" key="1">
    <citation type="submission" date="2016-05" db="EMBL/GenBank/DDBJ databases">
        <title>First whole genome sequencing of Entamoeba histolytica HM1:IMSS-clone-6.</title>
        <authorList>
            <person name="Mukherjee Avik.K."/>
            <person name="Izumyama S."/>
            <person name="Nakada-Tsukui K."/>
            <person name="Nozaki T."/>
        </authorList>
    </citation>
    <scope>NUCLEOTIDE SEQUENCE [LARGE SCALE GENOMIC DNA]</scope>
    <source>
        <strain evidence="8 9">HM1:IMSS clone 6</strain>
    </source>
</reference>
<protein>
    <submittedName>
        <fullName evidence="8">WD domain containing protein</fullName>
    </submittedName>
</protein>
<evidence type="ECO:0000256" key="6">
    <source>
        <dbReference type="PROSITE-ProRule" id="PRU00221"/>
    </source>
</evidence>
<evidence type="ECO:0000313" key="8">
    <source>
        <dbReference type="EMBL" id="GAT92041.1"/>
    </source>
</evidence>
<dbReference type="PRINTS" id="PR00320">
    <property type="entry name" value="GPROTEINBRPT"/>
</dbReference>
<dbReference type="EMBL" id="BDEQ01000001">
    <property type="protein sequence ID" value="GAT92041.1"/>
    <property type="molecule type" value="Genomic_DNA"/>
</dbReference>
<keyword evidence="4" id="KW-0539">Nucleus</keyword>
<comment type="caution">
    <text evidence="8">The sequence shown here is derived from an EMBL/GenBank/DDBJ whole genome shotgun (WGS) entry which is preliminary data.</text>
</comment>
<feature type="repeat" description="WD" evidence="6">
    <location>
        <begin position="135"/>
        <end position="174"/>
    </location>
</feature>
<dbReference type="Pfam" id="PF00400">
    <property type="entry name" value="WD40"/>
    <property type="match status" value="1"/>
</dbReference>
<evidence type="ECO:0000256" key="4">
    <source>
        <dbReference type="ARBA" id="ARBA00023242"/>
    </source>
</evidence>
<dbReference type="SMART" id="SM00320">
    <property type="entry name" value="WD40"/>
    <property type="match status" value="11"/>
</dbReference>
<dbReference type="PROSITE" id="PS50294">
    <property type="entry name" value="WD_REPEATS_REGION"/>
    <property type="match status" value="4"/>
</dbReference>
<dbReference type="InterPro" id="IPR007148">
    <property type="entry name" value="SSU_processome_Utp12"/>
</dbReference>
<feature type="repeat" description="WD" evidence="6">
    <location>
        <begin position="499"/>
        <end position="540"/>
    </location>
</feature>
<feature type="repeat" description="WD" evidence="6">
    <location>
        <begin position="93"/>
        <end position="126"/>
    </location>
</feature>
<dbReference type="VEuPathDB" id="AmoebaDB:EHI5A_087250"/>
<dbReference type="PROSITE" id="PS00678">
    <property type="entry name" value="WD_REPEATS_1"/>
    <property type="match status" value="1"/>
</dbReference>
<evidence type="ECO:0000259" key="7">
    <source>
        <dbReference type="Pfam" id="PF04003"/>
    </source>
</evidence>
<dbReference type="SUPFAM" id="SSF50998">
    <property type="entry name" value="Quinoprotein alcohol dehydrogenase-like"/>
    <property type="match status" value="1"/>
</dbReference>
<sequence length="831" mass="92833">MVKTYLDYKVDARGGAISTANILYFNSKQILVVRNKTVILLNTRTNTIERKYICDEEISVIAVDDERNHIAAGTVDGKVNIFSCLDGELLVTFSGHRTGVRILEFSENGEMVLSVANEPEIVVWDIVREEGVCRFRGHLNMIQGALFIPGFVVSVGDDGLVKVWDLEIQQCRQTIVGHRAAIKAIIELEDNILLTSTIDGKLRVLQRVDNEDDILEIKGEGVLAIGGDVEEFTKKGKILGMRVNNGTLGYAEIITSNERLQSKKRKKRLEDGEFLLTDYVTLRHAMKLNTAIKSICVGDDGLMVVAITNGFKEYRYKEWNPAPLQDHYRPDARVVLVSDDDMKVACIGDGNCSMWNPNGTNLGSIDCGRANTATFLPGGRFIAIGTVGGSIEIIDTAASVVIGSMTAHSGEITVIKPWKGGDMIGLVSGGKDKQVRLWMVDVLTDEDGKKCVTLTKENEWEMDDSILNLIVSRQVLAVALMDNTVKVYKLPTMQFYLSLYGHNLPVTALDISDDNNIIITGSADKSIKVWGLQYGECIKTFKGHEGLITGIACIPRTHYFFSVSRDKSLRYWDADKQIQIKTFKEHNAGILSIGCSTFGDYIVSSSADHSFIVWMRSKEQIFVEEEENKQLTQHFNDEELKQLDFVDRNAPDRLDTNEASRKTIETIKDAEDLMAVLDLVTKEDFSMKGYEEELAQWNLNPVGDKPQPPEPNILLCGLSPSDHLLKLVGKISPSNLQQTLLMLPTSNAILLLRWVVDWLEKDKRILMSVTIASFLCKVHYSYFSGSKDASLIEMLEKLANLCKSRIEKLRLTTATNLELLKVVDLELNDKN</sequence>
<evidence type="ECO:0000256" key="5">
    <source>
        <dbReference type="ARBA" id="ARBA00038229"/>
    </source>
</evidence>
<dbReference type="Gene3D" id="2.130.10.10">
    <property type="entry name" value="YVTN repeat-like/Quinoprotein amine dehydrogenase"/>
    <property type="match status" value="3"/>
</dbReference>
<dbReference type="PANTHER" id="PTHR19853">
    <property type="entry name" value="WD REPEAT CONTAINING PROTEIN 3 WDR3"/>
    <property type="match status" value="1"/>
</dbReference>
<dbReference type="FunFam" id="2.130.10.10:FF:001525">
    <property type="entry name" value="WD domain, G-beta repeat-containing protein"/>
    <property type="match status" value="1"/>
</dbReference>
<gene>
    <name evidence="8" type="ORF">CL6EHI_067830</name>
</gene>
<dbReference type="VEuPathDB" id="AmoebaDB:EHI8A_163530"/>
<comment type="subcellular location">
    <subcellularLocation>
        <location evidence="1">Nucleus</location>
        <location evidence="1">Nucleolus</location>
    </subcellularLocation>
</comment>
<feature type="repeat" description="WD" evidence="6">
    <location>
        <begin position="541"/>
        <end position="582"/>
    </location>
</feature>
<proteinExistence type="inferred from homology"/>
<dbReference type="Pfam" id="PF04003">
    <property type="entry name" value="Utp12"/>
    <property type="match status" value="1"/>
</dbReference>
<dbReference type="InterPro" id="IPR051570">
    <property type="entry name" value="TBC1_cilium_biogenesis"/>
</dbReference>
<evidence type="ECO:0000256" key="2">
    <source>
        <dbReference type="ARBA" id="ARBA00022574"/>
    </source>
</evidence>
<dbReference type="PROSITE" id="PS50082">
    <property type="entry name" value="WD_REPEATS_2"/>
    <property type="match status" value="5"/>
</dbReference>
<dbReference type="OMA" id="RIMVYNF"/>
<dbReference type="GO" id="GO:0030515">
    <property type="term" value="F:snoRNA binding"/>
    <property type="evidence" value="ECO:0007669"/>
    <property type="project" value="TreeGrafter"/>
</dbReference>
<feature type="domain" description="Small-subunit processome Utp12" evidence="7">
    <location>
        <begin position="721"/>
        <end position="822"/>
    </location>
</feature>
<accession>A0A5K1UPE9</accession>
<feature type="repeat" description="WD" evidence="6">
    <location>
        <begin position="583"/>
        <end position="614"/>
    </location>
</feature>
<dbReference type="VEuPathDB" id="AmoebaDB:EHI7A_140200"/>
<dbReference type="GO" id="GO:0034388">
    <property type="term" value="C:Pwp2p-containing subcomplex of 90S preribosome"/>
    <property type="evidence" value="ECO:0007669"/>
    <property type="project" value="TreeGrafter"/>
</dbReference>